<dbReference type="GO" id="GO:0004553">
    <property type="term" value="F:hydrolase activity, hydrolyzing O-glycosyl compounds"/>
    <property type="evidence" value="ECO:0007669"/>
    <property type="project" value="InterPro"/>
</dbReference>
<gene>
    <name evidence="3" type="ORF">HNQ40_001339</name>
</gene>
<comment type="caution">
    <text evidence="3">The sequence shown here is derived from an EMBL/GenBank/DDBJ whole genome shotgun (WGS) entry which is preliminary data.</text>
</comment>
<keyword evidence="4" id="KW-1185">Reference proteome</keyword>
<dbReference type="InterPro" id="IPR008979">
    <property type="entry name" value="Galactose-bd-like_sf"/>
</dbReference>
<evidence type="ECO:0000256" key="1">
    <source>
        <dbReference type="SAM" id="SignalP"/>
    </source>
</evidence>
<dbReference type="SUPFAM" id="SSF49785">
    <property type="entry name" value="Galactose-binding domain-like"/>
    <property type="match status" value="1"/>
</dbReference>
<dbReference type="AlphaFoldDB" id="A0A7X0H593"/>
<name>A0A7X0H593_9BACT</name>
<organism evidence="3 4">
    <name type="scientific">Algisphaera agarilytica</name>
    <dbReference type="NCBI Taxonomy" id="1385975"/>
    <lineage>
        <taxon>Bacteria</taxon>
        <taxon>Pseudomonadati</taxon>
        <taxon>Planctomycetota</taxon>
        <taxon>Phycisphaerae</taxon>
        <taxon>Phycisphaerales</taxon>
        <taxon>Phycisphaeraceae</taxon>
        <taxon>Algisphaera</taxon>
    </lineage>
</organism>
<dbReference type="Gene3D" id="2.60.120.430">
    <property type="entry name" value="Galactose-binding lectin"/>
    <property type="match status" value="1"/>
</dbReference>
<accession>A0A7X0H593</accession>
<keyword evidence="1" id="KW-0732">Signal</keyword>
<sequence>MKRFAPLLALTFLFAFTATTTRAATVTVEKDGEGYQLFVDGQPYDIKGGGGDSSKPALVTAGGNTTRTWGAGDDLMGKLDEAEKLGLKVLVGIWLGHERHGFDYNDPAQVQEQFDMAKAAVLKHKDHPAVLAWGVGNEMEGYKDGGNPKIWKAVDDIAKMIKEIDPNHPTYTVTAEIGGERVRAMHELTPHIDMVGINTYGGVHSIPERYKAAGGTKPYLVAEFGPPGTWEQPNNDWGVPMEKTSTEKAGIYKTAYEALDADPLCVGSVAFTWGFKQEATATWFGMFLPDGSKLGAVDAMTEAWTGQAPDDLCPVIDSLTITSDNIVIPEGKVVAKLAAYDPEGKDIEVEWILKKEDKDYFTGGDYRPDMPTYPKAIVSASSDRVELKMPKKPGEYRLFAFVRDGSGGAATANVPLKVAGDMKSDYVGMDAELPLAVHTDDMPNGQPWIPSGYMGEAGSISMDEKSNDNPKAGNTCIKVTYSNPGGWGGVVWQNPVNDWGDKPGGFELTGATRLSFWARGAKGGEKVKVGFGILDRTKKFYDTAKGEQEITLTQEWNQYHFDLADKNLSCIKTGFYWVVAGQGSPLTFYFDDIIYEAEAATAEPD</sequence>
<dbReference type="InterPro" id="IPR006103">
    <property type="entry name" value="Glyco_hydro_2_cat"/>
</dbReference>
<dbReference type="Proteomes" id="UP000541810">
    <property type="component" value="Unassembled WGS sequence"/>
</dbReference>
<dbReference type="InterPro" id="IPR017853">
    <property type="entry name" value="GH"/>
</dbReference>
<dbReference type="Pfam" id="PF02836">
    <property type="entry name" value="Glyco_hydro_2_C"/>
    <property type="match status" value="1"/>
</dbReference>
<evidence type="ECO:0000259" key="2">
    <source>
        <dbReference type="Pfam" id="PF02836"/>
    </source>
</evidence>
<feature type="chain" id="PRO_5031447647" description="Glycoside hydrolase family 2 catalytic domain-containing protein" evidence="1">
    <location>
        <begin position="24"/>
        <end position="605"/>
    </location>
</feature>
<protein>
    <recommendedName>
        <fullName evidence="2">Glycoside hydrolase family 2 catalytic domain-containing protein</fullName>
    </recommendedName>
</protein>
<evidence type="ECO:0000313" key="3">
    <source>
        <dbReference type="EMBL" id="MBB6429533.1"/>
    </source>
</evidence>
<evidence type="ECO:0000313" key="4">
    <source>
        <dbReference type="Proteomes" id="UP000541810"/>
    </source>
</evidence>
<proteinExistence type="predicted"/>
<dbReference type="GO" id="GO:0005975">
    <property type="term" value="P:carbohydrate metabolic process"/>
    <property type="evidence" value="ECO:0007669"/>
    <property type="project" value="InterPro"/>
</dbReference>
<feature type="signal peptide" evidence="1">
    <location>
        <begin position="1"/>
        <end position="23"/>
    </location>
</feature>
<dbReference type="Gene3D" id="3.20.20.80">
    <property type="entry name" value="Glycosidases"/>
    <property type="match status" value="1"/>
</dbReference>
<dbReference type="SUPFAM" id="SSF51445">
    <property type="entry name" value="(Trans)glycosidases"/>
    <property type="match status" value="1"/>
</dbReference>
<reference evidence="3 4" key="1">
    <citation type="submission" date="2020-08" db="EMBL/GenBank/DDBJ databases">
        <title>Genomic Encyclopedia of Type Strains, Phase IV (KMG-IV): sequencing the most valuable type-strain genomes for metagenomic binning, comparative biology and taxonomic classification.</title>
        <authorList>
            <person name="Goeker M."/>
        </authorList>
    </citation>
    <scope>NUCLEOTIDE SEQUENCE [LARGE SCALE GENOMIC DNA]</scope>
    <source>
        <strain evidence="3 4">DSM 103725</strain>
    </source>
</reference>
<dbReference type="EMBL" id="JACHGY010000001">
    <property type="protein sequence ID" value="MBB6429533.1"/>
    <property type="molecule type" value="Genomic_DNA"/>
</dbReference>
<dbReference type="RefSeq" id="WP_184677107.1">
    <property type="nucleotide sequence ID" value="NZ_JACHGY010000001.1"/>
</dbReference>
<feature type="domain" description="Glycoside hydrolase family 2 catalytic" evidence="2">
    <location>
        <begin position="104"/>
        <end position="225"/>
    </location>
</feature>